<keyword evidence="4" id="KW-0378">Hydrolase</keyword>
<reference evidence="10" key="1">
    <citation type="submission" date="2011-02" db="EMBL/GenBank/DDBJ databases">
        <title>The Genome Sequence of Capsaspora owczarzaki ATCC 30864.</title>
        <authorList>
            <person name="Russ C."/>
            <person name="Cuomo C."/>
            <person name="Burger G."/>
            <person name="Gray M.W."/>
            <person name="Holland P.W.H."/>
            <person name="King N."/>
            <person name="Lang F.B.F."/>
            <person name="Roger A.J."/>
            <person name="Ruiz-Trillo I."/>
            <person name="Young S.K."/>
            <person name="Zeng Q."/>
            <person name="Gargeya S."/>
            <person name="Alvarado L."/>
            <person name="Berlin A."/>
            <person name="Chapman S.B."/>
            <person name="Chen Z."/>
            <person name="Freedman E."/>
            <person name="Gellesch M."/>
            <person name="Goldberg J."/>
            <person name="Griggs A."/>
            <person name="Gujja S."/>
            <person name="Heilman E."/>
            <person name="Heiman D."/>
            <person name="Howarth C."/>
            <person name="Mehta T."/>
            <person name="Neiman D."/>
            <person name="Pearson M."/>
            <person name="Roberts A."/>
            <person name="Saif S."/>
            <person name="Shea T."/>
            <person name="Shenoy N."/>
            <person name="Sisk P."/>
            <person name="Stolte C."/>
            <person name="Sykes S."/>
            <person name="White J."/>
            <person name="Yandava C."/>
            <person name="Haas B."/>
            <person name="Nusbaum C."/>
            <person name="Birren B."/>
        </authorList>
    </citation>
    <scope>NUCLEOTIDE SEQUENCE</scope>
    <source>
        <strain evidence="10">ATCC 30864</strain>
    </source>
</reference>
<evidence type="ECO:0000256" key="1">
    <source>
        <dbReference type="ARBA" id="ARBA00004123"/>
    </source>
</evidence>
<keyword evidence="6" id="KW-0539">Nucleus</keyword>
<name>A0A0D2WKB3_CAPO3</name>
<evidence type="ECO:0000256" key="6">
    <source>
        <dbReference type="ARBA" id="ARBA00023242"/>
    </source>
</evidence>
<feature type="compositionally biased region" description="Low complexity" evidence="7">
    <location>
        <begin position="35"/>
        <end position="64"/>
    </location>
</feature>
<dbReference type="GO" id="GO:0004527">
    <property type="term" value="F:exonuclease activity"/>
    <property type="evidence" value="ECO:0007669"/>
    <property type="project" value="UniProtKB-KW"/>
</dbReference>
<dbReference type="GO" id="GO:0003676">
    <property type="term" value="F:nucleic acid binding"/>
    <property type="evidence" value="ECO:0007669"/>
    <property type="project" value="InterPro"/>
</dbReference>
<keyword evidence="3" id="KW-0540">Nuclease</keyword>
<dbReference type="GO" id="GO:0005634">
    <property type="term" value="C:nucleus"/>
    <property type="evidence" value="ECO:0007669"/>
    <property type="project" value="UniProtKB-SubCell"/>
</dbReference>
<dbReference type="FunCoup" id="A0A0D2WKB3">
    <property type="interactions" value="156"/>
</dbReference>
<gene>
    <name evidence="9" type="ORF">CAOG_001927</name>
</gene>
<feature type="compositionally biased region" description="Low complexity" evidence="7">
    <location>
        <begin position="14"/>
        <end position="26"/>
    </location>
</feature>
<dbReference type="FunFam" id="3.30.420.10:FF:000019">
    <property type="entry name" value="RNA exonuclease NEF-sp"/>
    <property type="match status" value="1"/>
</dbReference>
<sequence length="565" mass="60446">MLPHHGGTKRPAPQDQQSANSNNQNNKRVALSENSSAAATPSPSSSRPARSPATSTTGAAAPSTLVQPKPKAGGGLLDSIRAGKFIRTSNGASSAAESGDSALASPSAAMARASAMTPSSSAATLAAAAKARTEYQVVFPSMGSIVPPSNRHTVLNRFIVELQRIYPNDKDAGYKEALALEQKVYSAANSKMGYTNGAAHALGSLKERRQGQAPIVHADKYAMEQNIEKYLLTREQLLENGFLLSSADHVQSETTAAAPRVCERCDTLLDMDDVHTSGVEPDPSSSGKVPLLSTCQHHPGRVWQRRRGKWVCGEMAFYSCCEAAPSAVGCKTAAFHVPRAPELTVPDCMDTGKDSTCTPSSAIRCFGVDCEMVSTTNGTELARATVVDCNKHIVLDELVQPQHPVLDYNTEFSGITAAKLAPVKTTLRDVQQRLLGLLDARTILLGHSLESDLHALKLIHARVVDTSVLFPHPKGFPFKRALRSLSADILGRAIQLGALQGGGHDSAEDASTCIDLLKWKIRHDIDYEGPRTTVTAGASESLLLENRGIPIQRLSRRLREETPPE</sequence>
<evidence type="ECO:0000256" key="5">
    <source>
        <dbReference type="ARBA" id="ARBA00022839"/>
    </source>
</evidence>
<comment type="similarity">
    <text evidence="2">Belongs to the REXO1/REXO3 family.</text>
</comment>
<dbReference type="Pfam" id="PF00929">
    <property type="entry name" value="RNase_T"/>
    <property type="match status" value="1"/>
</dbReference>
<dbReference type="InterPro" id="IPR036397">
    <property type="entry name" value="RNaseH_sf"/>
</dbReference>
<keyword evidence="10" id="KW-1185">Reference proteome</keyword>
<dbReference type="Proteomes" id="UP000008743">
    <property type="component" value="Unassembled WGS sequence"/>
</dbReference>
<dbReference type="CDD" id="cd06145">
    <property type="entry name" value="REX1_like"/>
    <property type="match status" value="1"/>
</dbReference>
<dbReference type="eggNOG" id="KOG2248">
    <property type="taxonomic scope" value="Eukaryota"/>
</dbReference>
<dbReference type="AlphaFoldDB" id="A0A0D2WKB3"/>
<dbReference type="RefSeq" id="XP_004364795.2">
    <property type="nucleotide sequence ID" value="XM_004364738.2"/>
</dbReference>
<evidence type="ECO:0000256" key="2">
    <source>
        <dbReference type="ARBA" id="ARBA00006357"/>
    </source>
</evidence>
<dbReference type="InterPro" id="IPR034922">
    <property type="entry name" value="REX1-like_exo"/>
</dbReference>
<dbReference type="PhylomeDB" id="A0A0D2WKB3"/>
<dbReference type="STRING" id="595528.A0A0D2WKB3"/>
<dbReference type="InterPro" id="IPR013520">
    <property type="entry name" value="Ribonucl_H"/>
</dbReference>
<dbReference type="InterPro" id="IPR047021">
    <property type="entry name" value="REXO1/3/4-like"/>
</dbReference>
<feature type="domain" description="Exonuclease" evidence="8">
    <location>
        <begin position="364"/>
        <end position="526"/>
    </location>
</feature>
<dbReference type="SUPFAM" id="SSF53098">
    <property type="entry name" value="Ribonuclease H-like"/>
    <property type="match status" value="1"/>
</dbReference>
<dbReference type="PANTHER" id="PTHR12801:SF115">
    <property type="entry name" value="FI18136P1-RELATED"/>
    <property type="match status" value="1"/>
</dbReference>
<dbReference type="InterPro" id="IPR031736">
    <property type="entry name" value="REXO1-like_dom"/>
</dbReference>
<evidence type="ECO:0000313" key="10">
    <source>
        <dbReference type="Proteomes" id="UP000008743"/>
    </source>
</evidence>
<dbReference type="Gene3D" id="3.30.420.10">
    <property type="entry name" value="Ribonuclease H-like superfamily/Ribonuclease H"/>
    <property type="match status" value="1"/>
</dbReference>
<proteinExistence type="inferred from homology"/>
<evidence type="ECO:0000256" key="7">
    <source>
        <dbReference type="SAM" id="MobiDB-lite"/>
    </source>
</evidence>
<dbReference type="SMART" id="SM00479">
    <property type="entry name" value="EXOIII"/>
    <property type="match status" value="1"/>
</dbReference>
<protein>
    <submittedName>
        <fullName evidence="9">Exonuclease GOR</fullName>
    </submittedName>
</protein>
<dbReference type="InParanoid" id="A0A0D2WKB3"/>
<organism evidence="9 10">
    <name type="scientific">Capsaspora owczarzaki (strain ATCC 30864)</name>
    <dbReference type="NCBI Taxonomy" id="595528"/>
    <lineage>
        <taxon>Eukaryota</taxon>
        <taxon>Filasterea</taxon>
        <taxon>Capsaspora</taxon>
    </lineage>
</organism>
<dbReference type="InterPro" id="IPR012337">
    <property type="entry name" value="RNaseH-like_sf"/>
</dbReference>
<evidence type="ECO:0000256" key="4">
    <source>
        <dbReference type="ARBA" id="ARBA00022801"/>
    </source>
</evidence>
<evidence type="ECO:0000313" key="9">
    <source>
        <dbReference type="EMBL" id="KJE90650.1"/>
    </source>
</evidence>
<feature type="region of interest" description="Disordered" evidence="7">
    <location>
        <begin position="1"/>
        <end position="76"/>
    </location>
</feature>
<dbReference type="OrthoDB" id="206335at2759"/>
<evidence type="ECO:0000256" key="3">
    <source>
        <dbReference type="ARBA" id="ARBA00022722"/>
    </source>
</evidence>
<dbReference type="Pfam" id="PF15870">
    <property type="entry name" value="EloA-BP1"/>
    <property type="match status" value="1"/>
</dbReference>
<comment type="subcellular location">
    <subcellularLocation>
        <location evidence="1">Nucleus</location>
    </subcellularLocation>
</comment>
<keyword evidence="5 9" id="KW-0269">Exonuclease</keyword>
<dbReference type="PANTHER" id="PTHR12801">
    <property type="entry name" value="RNA EXONUCLEASE REXO1 / RECO3 FAMILY MEMBER-RELATED"/>
    <property type="match status" value="1"/>
</dbReference>
<evidence type="ECO:0000259" key="8">
    <source>
        <dbReference type="SMART" id="SM00479"/>
    </source>
</evidence>
<dbReference type="EMBL" id="KE346361">
    <property type="protein sequence ID" value="KJE90650.1"/>
    <property type="molecule type" value="Genomic_DNA"/>
</dbReference>
<accession>A0A0D2WKB3</accession>